<keyword evidence="3 8" id="KW-0545">Nucleotide biosynthesis</keyword>
<dbReference type="GO" id="GO:0002189">
    <property type="term" value="C:ribose phosphate diphosphokinase complex"/>
    <property type="evidence" value="ECO:0007669"/>
    <property type="project" value="TreeGrafter"/>
</dbReference>
<evidence type="ECO:0000259" key="9">
    <source>
        <dbReference type="Pfam" id="PF00156"/>
    </source>
</evidence>
<comment type="caution">
    <text evidence="11">The sequence shown here is derived from an EMBL/GenBank/DDBJ whole genome shotgun (WGS) entry which is preliminary data.</text>
</comment>
<gene>
    <name evidence="11" type="ORF">IAB07_01540</name>
</gene>
<evidence type="ECO:0000256" key="4">
    <source>
        <dbReference type="ARBA" id="ARBA00022741"/>
    </source>
</evidence>
<dbReference type="GO" id="GO:0005737">
    <property type="term" value="C:cytoplasm"/>
    <property type="evidence" value="ECO:0007669"/>
    <property type="project" value="TreeGrafter"/>
</dbReference>
<dbReference type="NCBIfam" id="NF005299">
    <property type="entry name" value="PRK06827.1"/>
    <property type="match status" value="1"/>
</dbReference>
<evidence type="ECO:0000256" key="7">
    <source>
        <dbReference type="ARBA" id="ARBA00049535"/>
    </source>
</evidence>
<evidence type="ECO:0000256" key="2">
    <source>
        <dbReference type="ARBA" id="ARBA00022679"/>
    </source>
</evidence>
<dbReference type="GO" id="GO:0016301">
    <property type="term" value="F:kinase activity"/>
    <property type="evidence" value="ECO:0007669"/>
    <property type="project" value="UniProtKB-KW"/>
</dbReference>
<dbReference type="InterPro" id="IPR000836">
    <property type="entry name" value="PRTase_dom"/>
</dbReference>
<dbReference type="Pfam" id="PF00156">
    <property type="entry name" value="Pribosyltran"/>
    <property type="match status" value="1"/>
</dbReference>
<evidence type="ECO:0000256" key="1">
    <source>
        <dbReference type="ARBA" id="ARBA00013247"/>
    </source>
</evidence>
<evidence type="ECO:0000259" key="10">
    <source>
        <dbReference type="Pfam" id="PF13793"/>
    </source>
</evidence>
<keyword evidence="4" id="KW-0547">Nucleotide-binding</keyword>
<organism evidence="11 12">
    <name type="scientific">Candidatus Caccalectryoclostridium excrementigallinarum</name>
    <dbReference type="NCBI Taxonomy" id="2840710"/>
    <lineage>
        <taxon>Bacteria</taxon>
        <taxon>Bacillati</taxon>
        <taxon>Bacillota</taxon>
        <taxon>Clostridia</taxon>
        <taxon>Christensenellales</taxon>
        <taxon>Christensenellaceae</taxon>
        <taxon>Christensenellaceae incertae sedis</taxon>
        <taxon>Candidatus Caccalectryoclostridium</taxon>
    </lineage>
</organism>
<comment type="catalytic activity">
    <reaction evidence="7">
        <text>D-ribose 5-phosphate + ATP = 5-phospho-alpha-D-ribose 1-diphosphate + AMP + H(+)</text>
        <dbReference type="Rhea" id="RHEA:15609"/>
        <dbReference type="ChEBI" id="CHEBI:15378"/>
        <dbReference type="ChEBI" id="CHEBI:30616"/>
        <dbReference type="ChEBI" id="CHEBI:58017"/>
        <dbReference type="ChEBI" id="CHEBI:78346"/>
        <dbReference type="ChEBI" id="CHEBI:456215"/>
        <dbReference type="EC" id="2.7.6.1"/>
    </reaction>
</comment>
<dbReference type="Pfam" id="PF13793">
    <property type="entry name" value="Pribosyltran_N"/>
    <property type="match status" value="1"/>
</dbReference>
<dbReference type="CDD" id="cd06223">
    <property type="entry name" value="PRTases_typeI"/>
    <property type="match status" value="1"/>
</dbReference>
<dbReference type="GO" id="GO:0000287">
    <property type="term" value="F:magnesium ion binding"/>
    <property type="evidence" value="ECO:0007669"/>
    <property type="project" value="InterPro"/>
</dbReference>
<evidence type="ECO:0000313" key="12">
    <source>
        <dbReference type="Proteomes" id="UP000824145"/>
    </source>
</evidence>
<dbReference type="Gene3D" id="3.40.50.2020">
    <property type="match status" value="2"/>
</dbReference>
<comment type="similarity">
    <text evidence="8">Belongs to the ribose-phosphate pyrophosphokinase family.</text>
</comment>
<dbReference type="AlphaFoldDB" id="A0A9D1MLH9"/>
<accession>A0A9D1MLH9</accession>
<dbReference type="InterPro" id="IPR029057">
    <property type="entry name" value="PRTase-like"/>
</dbReference>
<dbReference type="PANTHER" id="PTHR10210:SF32">
    <property type="entry name" value="RIBOSE-PHOSPHATE PYROPHOSPHOKINASE 2"/>
    <property type="match status" value="1"/>
</dbReference>
<reference evidence="11" key="2">
    <citation type="journal article" date="2021" name="PeerJ">
        <title>Extensive microbial diversity within the chicken gut microbiome revealed by metagenomics and culture.</title>
        <authorList>
            <person name="Gilroy R."/>
            <person name="Ravi A."/>
            <person name="Getino M."/>
            <person name="Pursley I."/>
            <person name="Horton D.L."/>
            <person name="Alikhan N.F."/>
            <person name="Baker D."/>
            <person name="Gharbi K."/>
            <person name="Hall N."/>
            <person name="Watson M."/>
            <person name="Adriaenssens E.M."/>
            <person name="Foster-Nyarko E."/>
            <person name="Jarju S."/>
            <person name="Secka A."/>
            <person name="Antonio M."/>
            <person name="Oren A."/>
            <person name="Chaudhuri R.R."/>
            <person name="La Ragione R."/>
            <person name="Hildebrand F."/>
            <person name="Pallen M.J."/>
        </authorList>
    </citation>
    <scope>NUCLEOTIDE SEQUENCE</scope>
    <source>
        <strain evidence="11">9366</strain>
    </source>
</reference>
<keyword evidence="6" id="KW-0067">ATP-binding</keyword>
<dbReference type="EMBL" id="DVNJ01000005">
    <property type="protein sequence ID" value="HIU62439.1"/>
    <property type="molecule type" value="Genomic_DNA"/>
</dbReference>
<feature type="domain" description="Phosphoribosyltransferase" evidence="9">
    <location>
        <begin position="195"/>
        <end position="299"/>
    </location>
</feature>
<dbReference type="SUPFAM" id="SSF53271">
    <property type="entry name" value="PRTase-like"/>
    <property type="match status" value="2"/>
</dbReference>
<dbReference type="GO" id="GO:0006015">
    <property type="term" value="P:5-phosphoribose 1-diphosphate biosynthetic process"/>
    <property type="evidence" value="ECO:0007669"/>
    <property type="project" value="TreeGrafter"/>
</dbReference>
<dbReference type="GO" id="GO:0006164">
    <property type="term" value="P:purine nucleotide biosynthetic process"/>
    <property type="evidence" value="ECO:0007669"/>
    <property type="project" value="TreeGrafter"/>
</dbReference>
<protein>
    <recommendedName>
        <fullName evidence="1">ribose-phosphate diphosphokinase</fullName>
        <ecNumber evidence="1">2.7.6.1</ecNumber>
    </recommendedName>
</protein>
<dbReference type="InterPro" id="IPR029099">
    <property type="entry name" value="Pribosyltran_N"/>
</dbReference>
<evidence type="ECO:0000256" key="3">
    <source>
        <dbReference type="ARBA" id="ARBA00022727"/>
    </source>
</evidence>
<dbReference type="NCBIfam" id="TIGR01251">
    <property type="entry name" value="ribP_PPkin"/>
    <property type="match status" value="1"/>
</dbReference>
<evidence type="ECO:0000313" key="11">
    <source>
        <dbReference type="EMBL" id="HIU62439.1"/>
    </source>
</evidence>
<keyword evidence="2" id="KW-0808">Transferase</keyword>
<dbReference type="InterPro" id="IPR005946">
    <property type="entry name" value="Rib-P_diPkinase"/>
</dbReference>
<dbReference type="GO" id="GO:0005524">
    <property type="term" value="F:ATP binding"/>
    <property type="evidence" value="ECO:0007669"/>
    <property type="project" value="UniProtKB-KW"/>
</dbReference>
<reference evidence="11" key="1">
    <citation type="submission" date="2020-10" db="EMBL/GenBank/DDBJ databases">
        <authorList>
            <person name="Gilroy R."/>
        </authorList>
    </citation>
    <scope>NUCLEOTIDE SEQUENCE</scope>
    <source>
        <strain evidence="11">9366</strain>
    </source>
</reference>
<dbReference type="PANTHER" id="PTHR10210">
    <property type="entry name" value="RIBOSE-PHOSPHATE DIPHOSPHOKINASE FAMILY MEMBER"/>
    <property type="match status" value="1"/>
</dbReference>
<dbReference type="Proteomes" id="UP000824145">
    <property type="component" value="Unassembled WGS sequence"/>
</dbReference>
<keyword evidence="5" id="KW-0418">Kinase</keyword>
<dbReference type="GO" id="GO:0004749">
    <property type="term" value="F:ribose phosphate diphosphokinase activity"/>
    <property type="evidence" value="ECO:0007669"/>
    <property type="project" value="UniProtKB-EC"/>
</dbReference>
<evidence type="ECO:0000256" key="8">
    <source>
        <dbReference type="RuleBase" id="RU004324"/>
    </source>
</evidence>
<proteinExistence type="inferred from homology"/>
<name>A0A9D1MLH9_9FIRM</name>
<evidence type="ECO:0000256" key="5">
    <source>
        <dbReference type="ARBA" id="ARBA00022777"/>
    </source>
</evidence>
<sequence>MPFFEHVFKFGKEVTDNMGILALEGARELGKKVDGYLVNWFNTEAEKCGSDARVSTFLIANSCPRFTTGDGKGLIAETVRGKDIYIIVDVGNYSVTYSMFGTQHRMSPDDHYADLKRIIAAMGGKAKSITVVMPMLYGGRQHRRNARESLDCAQMLQELQMMGVKEVITFDAHDPRVQNAVPMMGFDNFMPTYQILKALLEKYPDVNMNKDNFMLVSPDEGAMGRNIYYASVLGTDLGMFYKRRDYANVVNGRNPIIAHDYIGNDVSGKDIFVADDIIATGDSMLKLCVELKERGADKIFLTSTYALFTEGVQKFRDAYEQGLFTAVISTNLTYAPPELLAESWFVQADMSKFMAYIMAACNQDYSVSTLLDPHDKIHELIEAYNKCRPQQLAIKIEE</sequence>
<evidence type="ECO:0000256" key="6">
    <source>
        <dbReference type="ARBA" id="ARBA00022840"/>
    </source>
</evidence>
<feature type="domain" description="Ribose-phosphate pyrophosphokinase N-terminal" evidence="10">
    <location>
        <begin position="20"/>
        <end position="163"/>
    </location>
</feature>
<dbReference type="EC" id="2.7.6.1" evidence="1"/>